<keyword evidence="2" id="KW-1185">Reference proteome</keyword>
<sequence>MSPDPKATRPFIAVEPLLQDALYSIAGDALSKILDEDILPVPSQLGQVCMICGCSEEDACTTDSANCSWATPNLCSACASTTHTTHTDD</sequence>
<evidence type="ECO:0000313" key="1">
    <source>
        <dbReference type="EMBL" id="ACB97292.1"/>
    </source>
</evidence>
<accession>B2IL92</accession>
<gene>
    <name evidence="1" type="ordered locus">Bind_3741</name>
</gene>
<keyword evidence="1" id="KW-0614">Plasmid</keyword>
<name>B2IL92_BEII9</name>
<reference evidence="1 2" key="1">
    <citation type="submission" date="2008-03" db="EMBL/GenBank/DDBJ databases">
        <title>Complete sequence of plasmid1 of Beijerinckia indica subsp. indica ATCC 9039.</title>
        <authorList>
            <consortium name="US DOE Joint Genome Institute"/>
            <person name="Copeland A."/>
            <person name="Lucas S."/>
            <person name="Lapidus A."/>
            <person name="Glavina del Rio T."/>
            <person name="Dalin E."/>
            <person name="Tice H."/>
            <person name="Bruce D."/>
            <person name="Goodwin L."/>
            <person name="Pitluck S."/>
            <person name="LaButti K."/>
            <person name="Schmutz J."/>
            <person name="Larimer F."/>
            <person name="Land M."/>
            <person name="Hauser L."/>
            <person name="Kyrpides N."/>
            <person name="Mikhailova N."/>
            <person name="Dunfield P.F."/>
            <person name="Dedysh S.N."/>
            <person name="Liesack W."/>
            <person name="Saw J.H."/>
            <person name="Alam M."/>
            <person name="Chen Y."/>
            <person name="Murrell J.C."/>
            <person name="Richardson P."/>
        </authorList>
    </citation>
    <scope>NUCLEOTIDE SEQUENCE [LARGE SCALE GENOMIC DNA]</scope>
    <source>
        <strain evidence="2">ATCC 9039 / DSM 1715 / NCIMB 8712</strain>
        <plasmid evidence="1 2">pBIND01</plasmid>
    </source>
</reference>
<proteinExistence type="predicted"/>
<organism evidence="1 2">
    <name type="scientific">Beijerinckia indica subsp. indica (strain ATCC 9039 / DSM 1715 / NCIMB 8712)</name>
    <dbReference type="NCBI Taxonomy" id="395963"/>
    <lineage>
        <taxon>Bacteria</taxon>
        <taxon>Pseudomonadati</taxon>
        <taxon>Pseudomonadota</taxon>
        <taxon>Alphaproteobacteria</taxon>
        <taxon>Hyphomicrobiales</taxon>
        <taxon>Beijerinckiaceae</taxon>
        <taxon>Beijerinckia</taxon>
    </lineage>
</organism>
<dbReference type="HOGENOM" id="CLU_2448661_0_0_5"/>
<dbReference type="KEGG" id="bid:Bind_3741"/>
<dbReference type="Proteomes" id="UP000001695">
    <property type="component" value="Plasmid pBIND01"/>
</dbReference>
<evidence type="ECO:0000313" key="2">
    <source>
        <dbReference type="Proteomes" id="UP000001695"/>
    </source>
</evidence>
<dbReference type="RefSeq" id="WP_012382905.1">
    <property type="nucleotide sequence ID" value="NC_010580.1"/>
</dbReference>
<geneLocation type="plasmid" evidence="1 2">
    <name>pBIND01</name>
</geneLocation>
<dbReference type="OrthoDB" id="7990802at2"/>
<protein>
    <submittedName>
        <fullName evidence="1">Uncharacterized protein</fullName>
    </submittedName>
</protein>
<dbReference type="AlphaFoldDB" id="B2IL92"/>
<dbReference type="EMBL" id="CP001017">
    <property type="protein sequence ID" value="ACB97292.1"/>
    <property type="molecule type" value="Genomic_DNA"/>
</dbReference>